<evidence type="ECO:0000256" key="4">
    <source>
        <dbReference type="ARBA" id="ARBA00022989"/>
    </source>
</evidence>
<keyword evidence="4 7" id="KW-1133">Transmembrane helix</keyword>
<dbReference type="GO" id="GO:0005886">
    <property type="term" value="C:plasma membrane"/>
    <property type="evidence" value="ECO:0007669"/>
    <property type="project" value="TreeGrafter"/>
</dbReference>
<evidence type="ECO:0000256" key="7">
    <source>
        <dbReference type="SAM" id="Phobius"/>
    </source>
</evidence>
<dbReference type="InterPro" id="IPR011701">
    <property type="entry name" value="MFS"/>
</dbReference>
<feature type="transmembrane region" description="Helical" evidence="7">
    <location>
        <begin position="108"/>
        <end position="127"/>
    </location>
</feature>
<accession>M7STU0</accession>
<reference evidence="9" key="1">
    <citation type="journal article" date="2013" name="Genome Announc.">
        <title>Draft genome sequence of the grapevine dieback fungus Eutypa lata UCR-EL1.</title>
        <authorList>
            <person name="Blanco-Ulate B."/>
            <person name="Rolshausen P.E."/>
            <person name="Cantu D."/>
        </authorList>
    </citation>
    <scope>NUCLEOTIDE SEQUENCE [LARGE SCALE GENOMIC DNA]</scope>
    <source>
        <strain evidence="9">UCR-EL1</strain>
    </source>
</reference>
<dbReference type="PANTHER" id="PTHR23501">
    <property type="entry name" value="MAJOR FACILITATOR SUPERFAMILY"/>
    <property type="match status" value="1"/>
</dbReference>
<keyword evidence="3 7" id="KW-0812">Transmembrane</keyword>
<dbReference type="EMBL" id="KB706388">
    <property type="protein sequence ID" value="EMR67662.1"/>
    <property type="molecule type" value="Genomic_DNA"/>
</dbReference>
<feature type="transmembrane region" description="Helical" evidence="7">
    <location>
        <begin position="139"/>
        <end position="158"/>
    </location>
</feature>
<dbReference type="Pfam" id="PF07690">
    <property type="entry name" value="MFS_1"/>
    <property type="match status" value="1"/>
</dbReference>
<evidence type="ECO:0000256" key="2">
    <source>
        <dbReference type="ARBA" id="ARBA00007520"/>
    </source>
</evidence>
<evidence type="ECO:0000256" key="6">
    <source>
        <dbReference type="SAM" id="MobiDB-lite"/>
    </source>
</evidence>
<keyword evidence="9" id="KW-1185">Reference proteome</keyword>
<sequence length="329" mass="34924">MLTVGRAVAGLGSSGLMNGSLTIWTVSVPPARLPSLQGMLVSIGQLGVACGPLLGGALTQYTTWRWCFYLNLPVGAIVAGLLVLTRIPEGTEKAGCHALFSSETVRKLDLFGLAIFVPAAIMFFLALEFGGSRYEWGSAAVVALLCAAGAAFTAFLAWEHRKGDDAMIPFSLLRPFIAIQTLTPRLRIPSALAILIFTQYFGAALFVTVAQSIFNNSMRRTLLQYAPGLDAEEIITGGAASVRSLATGKQLDGVLAAYAVSVDRVMYLAAALGAASFCFGWGLGWTDIRKVHRQNALEVEEENKVLEQKPAMDDLASGSGSTSNVERVG</sequence>
<name>M7STU0_EUTLA</name>
<feature type="transmembrane region" description="Helical" evidence="7">
    <location>
        <begin position="192"/>
        <end position="214"/>
    </location>
</feature>
<comment type="subcellular location">
    <subcellularLocation>
        <location evidence="1">Membrane</location>
        <topology evidence="1">Multi-pass membrane protein</topology>
    </subcellularLocation>
</comment>
<dbReference type="SUPFAM" id="SSF103473">
    <property type="entry name" value="MFS general substrate transporter"/>
    <property type="match status" value="1"/>
</dbReference>
<dbReference type="GO" id="GO:0022857">
    <property type="term" value="F:transmembrane transporter activity"/>
    <property type="evidence" value="ECO:0007669"/>
    <property type="project" value="InterPro"/>
</dbReference>
<evidence type="ECO:0000313" key="8">
    <source>
        <dbReference type="EMBL" id="EMR67662.1"/>
    </source>
</evidence>
<organism evidence="8 9">
    <name type="scientific">Eutypa lata (strain UCR-EL1)</name>
    <name type="common">Grapevine dieback disease fungus</name>
    <name type="synonym">Eutypa armeniacae</name>
    <dbReference type="NCBI Taxonomy" id="1287681"/>
    <lineage>
        <taxon>Eukaryota</taxon>
        <taxon>Fungi</taxon>
        <taxon>Dikarya</taxon>
        <taxon>Ascomycota</taxon>
        <taxon>Pezizomycotina</taxon>
        <taxon>Sordariomycetes</taxon>
        <taxon>Xylariomycetidae</taxon>
        <taxon>Xylariales</taxon>
        <taxon>Diatrypaceae</taxon>
        <taxon>Eutypa</taxon>
    </lineage>
</organism>
<feature type="transmembrane region" description="Helical" evidence="7">
    <location>
        <begin position="6"/>
        <end position="26"/>
    </location>
</feature>
<evidence type="ECO:0000256" key="3">
    <source>
        <dbReference type="ARBA" id="ARBA00022692"/>
    </source>
</evidence>
<feature type="compositionally biased region" description="Polar residues" evidence="6">
    <location>
        <begin position="318"/>
        <end position="329"/>
    </location>
</feature>
<proteinExistence type="inferred from homology"/>
<dbReference type="KEGG" id="ela:UCREL1_5334"/>
<dbReference type="Proteomes" id="UP000012174">
    <property type="component" value="Unassembled WGS sequence"/>
</dbReference>
<feature type="transmembrane region" description="Helical" evidence="7">
    <location>
        <begin position="265"/>
        <end position="285"/>
    </location>
</feature>
<dbReference type="PANTHER" id="PTHR23501:SF193">
    <property type="entry name" value="MULTIDRUG TRANSPORTER, PUTATIVE (AFU_ORTHOLOGUE AFUA_8G00940)-RELATED"/>
    <property type="match status" value="1"/>
</dbReference>
<comment type="similarity">
    <text evidence="2">Belongs to the major facilitator superfamily. TCR/Tet family.</text>
</comment>
<evidence type="ECO:0000313" key="9">
    <source>
        <dbReference type="Proteomes" id="UP000012174"/>
    </source>
</evidence>
<gene>
    <name evidence="8" type="ORF">UCREL1_5334</name>
</gene>
<dbReference type="STRING" id="1287681.M7STU0"/>
<dbReference type="Gene3D" id="1.20.1250.20">
    <property type="entry name" value="MFS general substrate transporter like domains"/>
    <property type="match status" value="1"/>
</dbReference>
<evidence type="ECO:0000256" key="1">
    <source>
        <dbReference type="ARBA" id="ARBA00004141"/>
    </source>
</evidence>
<feature type="transmembrane region" description="Helical" evidence="7">
    <location>
        <begin position="68"/>
        <end position="87"/>
    </location>
</feature>
<feature type="region of interest" description="Disordered" evidence="6">
    <location>
        <begin position="305"/>
        <end position="329"/>
    </location>
</feature>
<dbReference type="InterPro" id="IPR036259">
    <property type="entry name" value="MFS_trans_sf"/>
</dbReference>
<protein>
    <submittedName>
        <fullName evidence="8">Putative mfs multidrug protein</fullName>
    </submittedName>
</protein>
<evidence type="ECO:0000256" key="5">
    <source>
        <dbReference type="ARBA" id="ARBA00023136"/>
    </source>
</evidence>
<dbReference type="HOGENOM" id="CLU_844761_0_0_1"/>
<dbReference type="OrthoDB" id="10021397at2759"/>
<dbReference type="eggNOG" id="KOG0254">
    <property type="taxonomic scope" value="Eukaryota"/>
</dbReference>
<keyword evidence="5 7" id="KW-0472">Membrane</keyword>
<dbReference type="AlphaFoldDB" id="M7STU0"/>
<dbReference type="OMA" id="VIMAYVI"/>